<dbReference type="OrthoDB" id="4174975at2"/>
<gene>
    <name evidence="3" type="ORF">BCF44_103364</name>
</gene>
<comment type="caution">
    <text evidence="3">The sequence shown here is derived from an EMBL/GenBank/DDBJ whole genome shotgun (WGS) entry which is preliminary data.</text>
</comment>
<dbReference type="Proteomes" id="UP000256269">
    <property type="component" value="Unassembled WGS sequence"/>
</dbReference>
<name>A0A3E0I136_9PSEU</name>
<evidence type="ECO:0000313" key="4">
    <source>
        <dbReference type="Proteomes" id="UP000256269"/>
    </source>
</evidence>
<feature type="transmembrane region" description="Helical" evidence="1">
    <location>
        <begin position="50"/>
        <end position="68"/>
    </location>
</feature>
<evidence type="ECO:0000256" key="1">
    <source>
        <dbReference type="SAM" id="Phobius"/>
    </source>
</evidence>
<sequence>MGIPIPGWQQPPFVAITTQVFIGLTALPDVLYEIQYATVPDSPSPWHNRVVWAGMAAVTFMAWLWSARRRSAGHGRHRRALAWAFGAWLVPGINLVWPYQLVADVWQAAGFGRPTIVRWWWATFLFSFVLGPAVLWNLPVRWPVLLCAVAEAVAAVLAVVIVRRITAELSRWLPNT</sequence>
<evidence type="ECO:0000313" key="3">
    <source>
        <dbReference type="EMBL" id="REH51915.1"/>
    </source>
</evidence>
<organism evidence="3 4">
    <name type="scientific">Kutzneria buriramensis</name>
    <dbReference type="NCBI Taxonomy" id="1045776"/>
    <lineage>
        <taxon>Bacteria</taxon>
        <taxon>Bacillati</taxon>
        <taxon>Actinomycetota</taxon>
        <taxon>Actinomycetes</taxon>
        <taxon>Pseudonocardiales</taxon>
        <taxon>Pseudonocardiaceae</taxon>
        <taxon>Kutzneria</taxon>
    </lineage>
</organism>
<feature type="transmembrane region" description="Helical" evidence="1">
    <location>
        <begin position="119"/>
        <end position="138"/>
    </location>
</feature>
<evidence type="ECO:0000259" key="2">
    <source>
        <dbReference type="Pfam" id="PF14219"/>
    </source>
</evidence>
<protein>
    <submittedName>
        <fullName evidence="3">Uncharacterized protein DUF4328</fullName>
    </submittedName>
</protein>
<keyword evidence="4" id="KW-1185">Reference proteome</keyword>
<dbReference type="EMBL" id="QUNO01000003">
    <property type="protein sequence ID" value="REH51915.1"/>
    <property type="molecule type" value="Genomic_DNA"/>
</dbReference>
<dbReference type="AlphaFoldDB" id="A0A3E0I136"/>
<proteinExistence type="predicted"/>
<accession>A0A3E0I136</accession>
<keyword evidence="1" id="KW-1133">Transmembrane helix</keyword>
<feature type="domain" description="DUF4328" evidence="2">
    <location>
        <begin position="50"/>
        <end position="166"/>
    </location>
</feature>
<feature type="transmembrane region" description="Helical" evidence="1">
    <location>
        <begin position="145"/>
        <end position="166"/>
    </location>
</feature>
<feature type="transmembrane region" description="Helical" evidence="1">
    <location>
        <begin position="80"/>
        <end position="99"/>
    </location>
</feature>
<dbReference type="RefSeq" id="WP_116173936.1">
    <property type="nucleotide sequence ID" value="NZ_CP144375.1"/>
</dbReference>
<keyword evidence="1" id="KW-0812">Transmembrane</keyword>
<dbReference type="Pfam" id="PF14219">
    <property type="entry name" value="DUF4328"/>
    <property type="match status" value="1"/>
</dbReference>
<reference evidence="3 4" key="1">
    <citation type="submission" date="2018-08" db="EMBL/GenBank/DDBJ databases">
        <title>Genomic Encyclopedia of Archaeal and Bacterial Type Strains, Phase II (KMG-II): from individual species to whole genera.</title>
        <authorList>
            <person name="Goeker M."/>
        </authorList>
    </citation>
    <scope>NUCLEOTIDE SEQUENCE [LARGE SCALE GENOMIC DNA]</scope>
    <source>
        <strain evidence="3 4">DSM 45791</strain>
    </source>
</reference>
<keyword evidence="1" id="KW-0472">Membrane</keyword>
<dbReference type="InterPro" id="IPR025565">
    <property type="entry name" value="DUF4328"/>
</dbReference>